<dbReference type="Proteomes" id="UP000315003">
    <property type="component" value="Chromosome"/>
</dbReference>
<reference evidence="1 2" key="1">
    <citation type="submission" date="2019-02" db="EMBL/GenBank/DDBJ databases">
        <title>Deep-cultivation of Planctomycetes and their phenomic and genomic characterization uncovers novel biology.</title>
        <authorList>
            <person name="Wiegand S."/>
            <person name="Jogler M."/>
            <person name="Boedeker C."/>
            <person name="Pinto D."/>
            <person name="Vollmers J."/>
            <person name="Rivas-Marin E."/>
            <person name="Kohn T."/>
            <person name="Peeters S.H."/>
            <person name="Heuer A."/>
            <person name="Rast P."/>
            <person name="Oberbeckmann S."/>
            <person name="Bunk B."/>
            <person name="Jeske O."/>
            <person name="Meyerdierks A."/>
            <person name="Storesund J.E."/>
            <person name="Kallscheuer N."/>
            <person name="Luecker S."/>
            <person name="Lage O.M."/>
            <person name="Pohl T."/>
            <person name="Merkel B.J."/>
            <person name="Hornburger P."/>
            <person name="Mueller R.-W."/>
            <person name="Bruemmer F."/>
            <person name="Labrenz M."/>
            <person name="Spormann A.M."/>
            <person name="Op den Camp H."/>
            <person name="Overmann J."/>
            <person name="Amann R."/>
            <person name="Jetten M.S.M."/>
            <person name="Mascher T."/>
            <person name="Medema M.H."/>
            <person name="Devos D.P."/>
            <person name="Kaster A.-K."/>
            <person name="Ovreas L."/>
            <person name="Rohde M."/>
            <person name="Galperin M.Y."/>
            <person name="Jogler C."/>
        </authorList>
    </citation>
    <scope>NUCLEOTIDE SEQUENCE [LARGE SCALE GENOMIC DNA]</scope>
    <source>
        <strain evidence="1 2">SV_7m_r</strain>
    </source>
</reference>
<evidence type="ECO:0000313" key="1">
    <source>
        <dbReference type="EMBL" id="QDT61540.1"/>
    </source>
</evidence>
<gene>
    <name evidence="1" type="ORF">SV7mr_40770</name>
</gene>
<dbReference type="EMBL" id="CP036272">
    <property type="protein sequence ID" value="QDT61540.1"/>
    <property type="molecule type" value="Genomic_DNA"/>
</dbReference>
<evidence type="ECO:0000313" key="2">
    <source>
        <dbReference type="Proteomes" id="UP000315003"/>
    </source>
</evidence>
<keyword evidence="2" id="KW-1185">Reference proteome</keyword>
<name>A0A517SZG6_9BACT</name>
<dbReference type="AlphaFoldDB" id="A0A517SZG6"/>
<accession>A0A517SZG6</accession>
<organism evidence="1 2">
    <name type="scientific">Stieleria bergensis</name>
    <dbReference type="NCBI Taxonomy" id="2528025"/>
    <lineage>
        <taxon>Bacteria</taxon>
        <taxon>Pseudomonadati</taxon>
        <taxon>Planctomycetota</taxon>
        <taxon>Planctomycetia</taxon>
        <taxon>Pirellulales</taxon>
        <taxon>Pirellulaceae</taxon>
        <taxon>Stieleria</taxon>
    </lineage>
</organism>
<proteinExistence type="predicted"/>
<sequence>MHNGMTSLERIPTTDGLYASRNTSQDGLVCGGRASIGRQLMAGRRSDLRTPHDTALQDLGRTESEAACDWSTRPVALGFLLTRRSHLVGASAPVATAQRNVLAQAEHSPFLRSLHCASGNLPSNDYTASWFAGQLRHP</sequence>
<protein>
    <submittedName>
        <fullName evidence="1">Uncharacterized protein</fullName>
    </submittedName>
</protein>